<proteinExistence type="predicted"/>
<accession>A0A0A9GSM7</accession>
<organism evidence="1">
    <name type="scientific">Arundo donax</name>
    <name type="common">Giant reed</name>
    <name type="synonym">Donax arundinaceus</name>
    <dbReference type="NCBI Taxonomy" id="35708"/>
    <lineage>
        <taxon>Eukaryota</taxon>
        <taxon>Viridiplantae</taxon>
        <taxon>Streptophyta</taxon>
        <taxon>Embryophyta</taxon>
        <taxon>Tracheophyta</taxon>
        <taxon>Spermatophyta</taxon>
        <taxon>Magnoliopsida</taxon>
        <taxon>Liliopsida</taxon>
        <taxon>Poales</taxon>
        <taxon>Poaceae</taxon>
        <taxon>PACMAD clade</taxon>
        <taxon>Arundinoideae</taxon>
        <taxon>Arundineae</taxon>
        <taxon>Arundo</taxon>
    </lineage>
</organism>
<reference evidence="1" key="1">
    <citation type="submission" date="2014-09" db="EMBL/GenBank/DDBJ databases">
        <authorList>
            <person name="Magalhaes I.L.F."/>
            <person name="Oliveira U."/>
            <person name="Santos F.R."/>
            <person name="Vidigal T.H.D.A."/>
            <person name="Brescovit A.D."/>
            <person name="Santos A.J."/>
        </authorList>
    </citation>
    <scope>NUCLEOTIDE SEQUENCE</scope>
    <source>
        <tissue evidence="1">Shoot tissue taken approximately 20 cm above the soil surface</tissue>
    </source>
</reference>
<reference evidence="1" key="2">
    <citation type="journal article" date="2015" name="Data Brief">
        <title>Shoot transcriptome of the giant reed, Arundo donax.</title>
        <authorList>
            <person name="Barrero R.A."/>
            <person name="Guerrero F.D."/>
            <person name="Moolhuijzen P."/>
            <person name="Goolsby J.A."/>
            <person name="Tidwell J."/>
            <person name="Bellgard S.E."/>
            <person name="Bellgard M.I."/>
        </authorList>
    </citation>
    <scope>NUCLEOTIDE SEQUENCE</scope>
    <source>
        <tissue evidence="1">Shoot tissue taken approximately 20 cm above the soil surface</tissue>
    </source>
</reference>
<dbReference type="EMBL" id="GBRH01170389">
    <property type="protein sequence ID" value="JAE27507.1"/>
    <property type="molecule type" value="Transcribed_RNA"/>
</dbReference>
<protein>
    <submittedName>
        <fullName evidence="1">Uncharacterized protein</fullName>
    </submittedName>
</protein>
<evidence type="ECO:0000313" key="1">
    <source>
        <dbReference type="EMBL" id="JAE27507.1"/>
    </source>
</evidence>
<name>A0A0A9GSM7_ARUDO</name>
<sequence>MAVSVYRQGGQKISQPGDCFGKKV</sequence>
<dbReference type="AlphaFoldDB" id="A0A0A9GSM7"/>